<evidence type="ECO:0000313" key="1">
    <source>
        <dbReference type="EMBL" id="MBE9117123.1"/>
    </source>
</evidence>
<dbReference type="Proteomes" id="UP000654482">
    <property type="component" value="Unassembled WGS sequence"/>
</dbReference>
<evidence type="ECO:0000313" key="2">
    <source>
        <dbReference type="Proteomes" id="UP000654482"/>
    </source>
</evidence>
<protein>
    <submittedName>
        <fullName evidence="1">NYN domain-containing protein</fullName>
    </submittedName>
</protein>
<dbReference type="RefSeq" id="WP_194030216.1">
    <property type="nucleotide sequence ID" value="NZ_JADEWZ010000021.1"/>
</dbReference>
<accession>A0A8J7DZ67</accession>
<dbReference type="PANTHER" id="PTHR34547:SF1">
    <property type="entry name" value="YACP-LIKE NYN DOMAIN PROTEIN"/>
    <property type="match status" value="1"/>
</dbReference>
<organism evidence="1 2">
    <name type="scientific">Lusitaniella coriacea LEGE 07157</name>
    <dbReference type="NCBI Taxonomy" id="945747"/>
    <lineage>
        <taxon>Bacteria</taxon>
        <taxon>Bacillati</taxon>
        <taxon>Cyanobacteriota</taxon>
        <taxon>Cyanophyceae</taxon>
        <taxon>Spirulinales</taxon>
        <taxon>Lusitaniellaceae</taxon>
        <taxon>Lusitaniella</taxon>
    </lineage>
</organism>
<keyword evidence="2" id="KW-1185">Reference proteome</keyword>
<name>A0A8J7DZ67_9CYAN</name>
<comment type="caution">
    <text evidence="1">The sequence shown here is derived from an EMBL/GenBank/DDBJ whole genome shotgun (WGS) entry which is preliminary data.</text>
</comment>
<dbReference type="InterPro" id="IPR010298">
    <property type="entry name" value="YacP-like"/>
</dbReference>
<dbReference type="Pfam" id="PF05991">
    <property type="entry name" value="NYN_YacP"/>
    <property type="match status" value="1"/>
</dbReference>
<dbReference type="AlphaFoldDB" id="A0A8J7DZ67"/>
<dbReference type="PANTHER" id="PTHR34547">
    <property type="entry name" value="YACP-LIKE NYN DOMAIN PROTEIN"/>
    <property type="match status" value="1"/>
</dbReference>
<gene>
    <name evidence="1" type="ORF">IQ249_14570</name>
</gene>
<proteinExistence type="predicted"/>
<sequence>MSSSQLHGFLLVDGYNIIGSWTNLKRSRDRDGLETARRDLIEALTNYSVLEGFKTEIVFDAHYQKTPGYREPQTPNLSVYYTNFAQTADTYIEKVCASLYRQLNRPISRFIVATSDRAQQLTVMGYGAEWLSAQELAKAVESTARAAQRKTRPQKKPRGRFLFDSLDAKSQQRLAELRLGTRKKT</sequence>
<dbReference type="EMBL" id="JADEWZ010000021">
    <property type="protein sequence ID" value="MBE9117123.1"/>
    <property type="molecule type" value="Genomic_DNA"/>
</dbReference>
<dbReference type="CDD" id="cd10912">
    <property type="entry name" value="PIN_YacP-like"/>
    <property type="match status" value="1"/>
</dbReference>
<reference evidence="1" key="1">
    <citation type="submission" date="2020-10" db="EMBL/GenBank/DDBJ databases">
        <authorList>
            <person name="Castelo-Branco R."/>
            <person name="Eusebio N."/>
            <person name="Adriana R."/>
            <person name="Vieira A."/>
            <person name="Brugerolle De Fraissinette N."/>
            <person name="Rezende De Castro R."/>
            <person name="Schneider M.P."/>
            <person name="Vasconcelos V."/>
            <person name="Leao P.N."/>
        </authorList>
    </citation>
    <scope>NUCLEOTIDE SEQUENCE</scope>
    <source>
        <strain evidence="1">LEGE 07157</strain>
    </source>
</reference>